<dbReference type="Proteomes" id="UP000198356">
    <property type="component" value="Unassembled WGS sequence"/>
</dbReference>
<evidence type="ECO:0000313" key="1">
    <source>
        <dbReference type="EMBL" id="SNS29842.1"/>
    </source>
</evidence>
<reference evidence="1 2" key="1">
    <citation type="submission" date="2017-06" db="EMBL/GenBank/DDBJ databases">
        <authorList>
            <person name="Kim H.J."/>
            <person name="Triplett B.A."/>
        </authorList>
    </citation>
    <scope>NUCLEOTIDE SEQUENCE [LARGE SCALE GENOMIC DNA]</scope>
    <source>
        <strain evidence="1 2">DSM 18704</strain>
    </source>
</reference>
<dbReference type="SUPFAM" id="SSF88723">
    <property type="entry name" value="PIN domain-like"/>
    <property type="match status" value="1"/>
</dbReference>
<accession>A0A239DCQ7</accession>
<proteinExistence type="predicted"/>
<name>A0A239DCQ7_9BACT</name>
<keyword evidence="2" id="KW-1185">Reference proteome</keyword>
<dbReference type="Gene3D" id="3.40.50.1010">
    <property type="entry name" value="5'-nuclease"/>
    <property type="match status" value="1"/>
</dbReference>
<gene>
    <name evidence="1" type="ORF">SAMN05421770_101392</name>
</gene>
<organism evidence="1 2">
    <name type="scientific">Granulicella rosea</name>
    <dbReference type="NCBI Taxonomy" id="474952"/>
    <lineage>
        <taxon>Bacteria</taxon>
        <taxon>Pseudomonadati</taxon>
        <taxon>Acidobacteriota</taxon>
        <taxon>Terriglobia</taxon>
        <taxon>Terriglobales</taxon>
        <taxon>Acidobacteriaceae</taxon>
        <taxon>Granulicella</taxon>
    </lineage>
</organism>
<protein>
    <submittedName>
        <fullName evidence="1">Predicted nucleic acid-binding protein, contains PIN domain</fullName>
    </submittedName>
</protein>
<dbReference type="AlphaFoldDB" id="A0A239DCQ7"/>
<evidence type="ECO:0000313" key="2">
    <source>
        <dbReference type="Proteomes" id="UP000198356"/>
    </source>
</evidence>
<dbReference type="EMBL" id="FZOU01000001">
    <property type="protein sequence ID" value="SNS29842.1"/>
    <property type="molecule type" value="Genomic_DNA"/>
</dbReference>
<dbReference type="CDD" id="cd09874">
    <property type="entry name" value="PIN_MT3492-like"/>
    <property type="match status" value="1"/>
</dbReference>
<sequence length="138" mass="15332">MLKLFVLEKGSVKMLHFASTEDDRNKIVCTLTQVEATSAICRLRKENRMSPAEATLALNLLANEARRLVLQPINTSVHDEAMALIDRHYLRALDALQLGSAIVARDRLAVTQMRLIASDKGLKDAALAEGFEVWDPCD</sequence>
<dbReference type="InterPro" id="IPR029060">
    <property type="entry name" value="PIN-like_dom_sf"/>
</dbReference>